<name>A0AAD2E0R7_9LAMI</name>
<sequence length="113" mass="12197">MLAVVKTLTGYGNLEGQFNSPKTTSPELRELLTRSEYVILKSLCYGIIGREIHKAVSGVSNTKTEFVQPPHSRRGEINERVFSGVGGIKGCWGVKFGKEKGIGKGEESGKSGP</sequence>
<evidence type="ECO:0000313" key="2">
    <source>
        <dbReference type="Proteomes" id="UP000834106"/>
    </source>
</evidence>
<gene>
    <name evidence="1" type="ORF">FPE_LOCUS20284</name>
</gene>
<organism evidence="1 2">
    <name type="scientific">Fraxinus pennsylvanica</name>
    <dbReference type="NCBI Taxonomy" id="56036"/>
    <lineage>
        <taxon>Eukaryota</taxon>
        <taxon>Viridiplantae</taxon>
        <taxon>Streptophyta</taxon>
        <taxon>Embryophyta</taxon>
        <taxon>Tracheophyta</taxon>
        <taxon>Spermatophyta</taxon>
        <taxon>Magnoliopsida</taxon>
        <taxon>eudicotyledons</taxon>
        <taxon>Gunneridae</taxon>
        <taxon>Pentapetalae</taxon>
        <taxon>asterids</taxon>
        <taxon>lamiids</taxon>
        <taxon>Lamiales</taxon>
        <taxon>Oleaceae</taxon>
        <taxon>Oleeae</taxon>
        <taxon>Fraxinus</taxon>
    </lineage>
</organism>
<dbReference type="EMBL" id="OU503047">
    <property type="protein sequence ID" value="CAI9772854.1"/>
    <property type="molecule type" value="Genomic_DNA"/>
</dbReference>
<protein>
    <submittedName>
        <fullName evidence="1">Uncharacterized protein</fullName>
    </submittedName>
</protein>
<proteinExistence type="predicted"/>
<accession>A0AAD2E0R7</accession>
<reference evidence="1" key="1">
    <citation type="submission" date="2023-05" db="EMBL/GenBank/DDBJ databases">
        <authorList>
            <person name="Huff M."/>
        </authorList>
    </citation>
    <scope>NUCLEOTIDE SEQUENCE</scope>
</reference>
<dbReference type="Proteomes" id="UP000834106">
    <property type="component" value="Chromosome 12"/>
</dbReference>
<evidence type="ECO:0000313" key="1">
    <source>
        <dbReference type="EMBL" id="CAI9772854.1"/>
    </source>
</evidence>
<dbReference type="AlphaFoldDB" id="A0AAD2E0R7"/>
<keyword evidence="2" id="KW-1185">Reference proteome</keyword>